<evidence type="ECO:0000313" key="2">
    <source>
        <dbReference type="Proteomes" id="UP000323506"/>
    </source>
</evidence>
<accession>A0A5D2EKR4</accession>
<dbReference type="Proteomes" id="UP000323506">
    <property type="component" value="Chromosome A11"/>
</dbReference>
<protein>
    <submittedName>
        <fullName evidence="1">Uncharacterized protein</fullName>
    </submittedName>
</protein>
<organism evidence="1 2">
    <name type="scientific">Gossypium darwinii</name>
    <name type="common">Darwin's cotton</name>
    <name type="synonym">Gossypium barbadense var. darwinii</name>
    <dbReference type="NCBI Taxonomy" id="34276"/>
    <lineage>
        <taxon>Eukaryota</taxon>
        <taxon>Viridiplantae</taxon>
        <taxon>Streptophyta</taxon>
        <taxon>Embryophyta</taxon>
        <taxon>Tracheophyta</taxon>
        <taxon>Spermatophyta</taxon>
        <taxon>Magnoliopsida</taxon>
        <taxon>eudicotyledons</taxon>
        <taxon>Gunneridae</taxon>
        <taxon>Pentapetalae</taxon>
        <taxon>rosids</taxon>
        <taxon>malvids</taxon>
        <taxon>Malvales</taxon>
        <taxon>Malvaceae</taxon>
        <taxon>Malvoideae</taxon>
        <taxon>Gossypium</taxon>
    </lineage>
</organism>
<name>A0A5D2EKR4_GOSDA</name>
<gene>
    <name evidence="1" type="ORF">ES288_A11G134000v1</name>
</gene>
<proteinExistence type="predicted"/>
<keyword evidence="2" id="KW-1185">Reference proteome</keyword>
<sequence length="54" mass="6148">MQCKGWVLKYRKSPRMGCAIEKEVRASYAHRFHPNNEATINFSATFGCKVSIGK</sequence>
<dbReference type="AlphaFoldDB" id="A0A5D2EKR4"/>
<dbReference type="EMBL" id="CM017698">
    <property type="protein sequence ID" value="TYG93731.1"/>
    <property type="molecule type" value="Genomic_DNA"/>
</dbReference>
<evidence type="ECO:0000313" key="1">
    <source>
        <dbReference type="EMBL" id="TYG93731.1"/>
    </source>
</evidence>
<reference evidence="1 2" key="1">
    <citation type="submission" date="2019-06" db="EMBL/GenBank/DDBJ databases">
        <title>WGS assembly of Gossypium darwinii.</title>
        <authorList>
            <person name="Chen Z.J."/>
            <person name="Sreedasyam A."/>
            <person name="Ando A."/>
            <person name="Song Q."/>
            <person name="De L."/>
            <person name="Hulse-Kemp A."/>
            <person name="Ding M."/>
            <person name="Ye W."/>
            <person name="Kirkbride R."/>
            <person name="Jenkins J."/>
            <person name="Plott C."/>
            <person name="Lovell J."/>
            <person name="Lin Y.-M."/>
            <person name="Vaughn R."/>
            <person name="Liu B."/>
            <person name="Li W."/>
            <person name="Simpson S."/>
            <person name="Scheffler B."/>
            <person name="Saski C."/>
            <person name="Grover C."/>
            <person name="Hu G."/>
            <person name="Conover J."/>
            <person name="Carlson J."/>
            <person name="Shu S."/>
            <person name="Boston L."/>
            <person name="Williams M."/>
            <person name="Peterson D."/>
            <person name="Mcgee K."/>
            <person name="Jones D."/>
            <person name="Wendel J."/>
            <person name="Stelly D."/>
            <person name="Grimwood J."/>
            <person name="Schmutz J."/>
        </authorList>
    </citation>
    <scope>NUCLEOTIDE SEQUENCE [LARGE SCALE GENOMIC DNA]</scope>
    <source>
        <strain evidence="1">1808015.09</strain>
    </source>
</reference>